<evidence type="ECO:0000259" key="7">
    <source>
        <dbReference type="Pfam" id="PF08281"/>
    </source>
</evidence>
<feature type="domain" description="RNA polymerase sigma-70 region 2" evidence="6">
    <location>
        <begin position="26"/>
        <end position="94"/>
    </location>
</feature>
<dbReference type="EMBL" id="JAAGWZ010000001">
    <property type="protein sequence ID" value="NEM90745.1"/>
    <property type="molecule type" value="Genomic_DNA"/>
</dbReference>
<dbReference type="NCBIfam" id="TIGR02937">
    <property type="entry name" value="sigma70-ECF"/>
    <property type="match status" value="1"/>
</dbReference>
<dbReference type="Gene3D" id="1.10.1740.10">
    <property type="match status" value="1"/>
</dbReference>
<dbReference type="GO" id="GO:0006352">
    <property type="term" value="P:DNA-templated transcription initiation"/>
    <property type="evidence" value="ECO:0007669"/>
    <property type="project" value="InterPro"/>
</dbReference>
<reference evidence="8 9" key="1">
    <citation type="journal article" date="2014" name="Int. J. Syst. Evol. Microbiol.">
        <title>Description of Galbitalea soli gen. nov., sp. nov., and Frondihabitans sucicola sp. nov.</title>
        <authorList>
            <person name="Kim S.J."/>
            <person name="Lim J.M."/>
            <person name="Ahn J.H."/>
            <person name="Weon H.Y."/>
            <person name="Hamada M."/>
            <person name="Suzuki K."/>
            <person name="Ahn T.Y."/>
            <person name="Kwon S.W."/>
        </authorList>
    </citation>
    <scope>NUCLEOTIDE SEQUENCE [LARGE SCALE GENOMIC DNA]</scope>
    <source>
        <strain evidence="8 9">NBRC 108727</strain>
    </source>
</reference>
<dbReference type="InterPro" id="IPR039425">
    <property type="entry name" value="RNA_pol_sigma-70-like"/>
</dbReference>
<dbReference type="InterPro" id="IPR014284">
    <property type="entry name" value="RNA_pol_sigma-70_dom"/>
</dbReference>
<dbReference type="Pfam" id="PF04542">
    <property type="entry name" value="Sigma70_r2"/>
    <property type="match status" value="1"/>
</dbReference>
<dbReference type="Pfam" id="PF08281">
    <property type="entry name" value="Sigma70_r4_2"/>
    <property type="match status" value="1"/>
</dbReference>
<dbReference type="InterPro" id="IPR013324">
    <property type="entry name" value="RNA_pol_sigma_r3/r4-like"/>
</dbReference>
<dbReference type="PANTHER" id="PTHR43133:SF8">
    <property type="entry name" value="RNA POLYMERASE SIGMA FACTOR HI_1459-RELATED"/>
    <property type="match status" value="1"/>
</dbReference>
<dbReference type="InterPro" id="IPR013249">
    <property type="entry name" value="RNA_pol_sigma70_r4_t2"/>
</dbReference>
<name>A0A7C9PM96_9MICO</name>
<dbReference type="InterPro" id="IPR007627">
    <property type="entry name" value="RNA_pol_sigma70_r2"/>
</dbReference>
<feature type="domain" description="RNA polymerase sigma factor 70 region 4 type 2" evidence="7">
    <location>
        <begin position="120"/>
        <end position="172"/>
    </location>
</feature>
<evidence type="ECO:0000256" key="4">
    <source>
        <dbReference type="ARBA" id="ARBA00023125"/>
    </source>
</evidence>
<dbReference type="InterPro" id="IPR013325">
    <property type="entry name" value="RNA_pol_sigma_r2"/>
</dbReference>
<evidence type="ECO:0000256" key="1">
    <source>
        <dbReference type="ARBA" id="ARBA00010641"/>
    </source>
</evidence>
<evidence type="ECO:0000259" key="6">
    <source>
        <dbReference type="Pfam" id="PF04542"/>
    </source>
</evidence>
<keyword evidence="4" id="KW-0238">DNA-binding</keyword>
<keyword evidence="5" id="KW-0804">Transcription</keyword>
<protein>
    <submittedName>
        <fullName evidence="8">RNA polymerase sigma factor</fullName>
    </submittedName>
</protein>
<dbReference type="Proteomes" id="UP000479756">
    <property type="component" value="Unassembled WGS sequence"/>
</dbReference>
<dbReference type="InterPro" id="IPR036388">
    <property type="entry name" value="WH-like_DNA-bd_sf"/>
</dbReference>
<evidence type="ECO:0000313" key="9">
    <source>
        <dbReference type="Proteomes" id="UP000479756"/>
    </source>
</evidence>
<evidence type="ECO:0000256" key="5">
    <source>
        <dbReference type="ARBA" id="ARBA00023163"/>
    </source>
</evidence>
<keyword evidence="2" id="KW-0805">Transcription regulation</keyword>
<dbReference type="SUPFAM" id="SSF88946">
    <property type="entry name" value="Sigma2 domain of RNA polymerase sigma factors"/>
    <property type="match status" value="1"/>
</dbReference>
<dbReference type="CDD" id="cd06171">
    <property type="entry name" value="Sigma70_r4"/>
    <property type="match status" value="1"/>
</dbReference>
<dbReference type="GO" id="GO:0003677">
    <property type="term" value="F:DNA binding"/>
    <property type="evidence" value="ECO:0007669"/>
    <property type="project" value="UniProtKB-KW"/>
</dbReference>
<keyword evidence="9" id="KW-1185">Reference proteome</keyword>
<dbReference type="AlphaFoldDB" id="A0A7C9PM96"/>
<dbReference type="PANTHER" id="PTHR43133">
    <property type="entry name" value="RNA POLYMERASE ECF-TYPE SIGMA FACTO"/>
    <property type="match status" value="1"/>
</dbReference>
<dbReference type="GO" id="GO:0016987">
    <property type="term" value="F:sigma factor activity"/>
    <property type="evidence" value="ECO:0007669"/>
    <property type="project" value="UniProtKB-KW"/>
</dbReference>
<gene>
    <name evidence="8" type="ORF">G3T37_05190</name>
</gene>
<keyword evidence="3" id="KW-0731">Sigma factor</keyword>
<comment type="similarity">
    <text evidence="1">Belongs to the sigma-70 factor family. ECF subfamily.</text>
</comment>
<dbReference type="SUPFAM" id="SSF88659">
    <property type="entry name" value="Sigma3 and sigma4 domains of RNA polymerase sigma factors"/>
    <property type="match status" value="1"/>
</dbReference>
<dbReference type="RefSeq" id="WP_163472360.1">
    <property type="nucleotide sequence ID" value="NZ_JAAGWZ010000001.1"/>
</dbReference>
<organism evidence="8 9">
    <name type="scientific">Galbitalea soli</name>
    <dbReference type="NCBI Taxonomy" id="1268042"/>
    <lineage>
        <taxon>Bacteria</taxon>
        <taxon>Bacillati</taxon>
        <taxon>Actinomycetota</taxon>
        <taxon>Actinomycetes</taxon>
        <taxon>Micrococcales</taxon>
        <taxon>Microbacteriaceae</taxon>
        <taxon>Galbitalea</taxon>
    </lineage>
</organism>
<evidence type="ECO:0000313" key="8">
    <source>
        <dbReference type="EMBL" id="NEM90745.1"/>
    </source>
</evidence>
<evidence type="ECO:0000256" key="2">
    <source>
        <dbReference type="ARBA" id="ARBA00023015"/>
    </source>
</evidence>
<dbReference type="Gene3D" id="1.10.10.10">
    <property type="entry name" value="Winged helix-like DNA-binding domain superfamily/Winged helix DNA-binding domain"/>
    <property type="match status" value="1"/>
</dbReference>
<sequence>MANTRSEEQQLWARALNQDGRAFGELYDLHAPRVFRHAARLCGNNADADEVVATAFFELWRRQSSVRLVDGSILPWLLVVTTNVARNQKRAARRYRAMLDELAAGGLERAQGEPIHETNERVLDALARLNPVEAGLIVLTVVEGFSVREAALAVGLSEGSARVRLHRTRRKLRGDLAAVRADQHSDIDAMEVPR</sequence>
<accession>A0A7C9PM96</accession>
<comment type="caution">
    <text evidence="8">The sequence shown here is derived from an EMBL/GenBank/DDBJ whole genome shotgun (WGS) entry which is preliminary data.</text>
</comment>
<proteinExistence type="inferred from homology"/>
<evidence type="ECO:0000256" key="3">
    <source>
        <dbReference type="ARBA" id="ARBA00023082"/>
    </source>
</evidence>